<evidence type="ECO:0000259" key="2">
    <source>
        <dbReference type="PROSITE" id="PS50405"/>
    </source>
</evidence>
<dbReference type="InterPro" id="IPR040079">
    <property type="entry name" value="Glutathione_S-Trfase"/>
</dbReference>
<name>A0A1I0V293_9RHOB</name>
<evidence type="ECO:0000313" key="3">
    <source>
        <dbReference type="EMBL" id="SFA70444.1"/>
    </source>
</evidence>
<dbReference type="CDD" id="cd00299">
    <property type="entry name" value="GST_C_family"/>
    <property type="match status" value="1"/>
</dbReference>
<dbReference type="GO" id="GO:0006559">
    <property type="term" value="P:L-phenylalanine catabolic process"/>
    <property type="evidence" value="ECO:0007669"/>
    <property type="project" value="TreeGrafter"/>
</dbReference>
<feature type="domain" description="GST N-terminal" evidence="1">
    <location>
        <begin position="1"/>
        <end position="82"/>
    </location>
</feature>
<dbReference type="InterPro" id="IPR004045">
    <property type="entry name" value="Glutathione_S-Trfase_N"/>
</dbReference>
<dbReference type="SUPFAM" id="SSF47616">
    <property type="entry name" value="GST C-terminal domain-like"/>
    <property type="match status" value="1"/>
</dbReference>
<dbReference type="Gene3D" id="1.20.1050.10">
    <property type="match status" value="1"/>
</dbReference>
<feature type="domain" description="GST C-terminal" evidence="2">
    <location>
        <begin position="88"/>
        <end position="248"/>
    </location>
</feature>
<dbReference type="AlphaFoldDB" id="A0A1I0V293"/>
<dbReference type="OrthoDB" id="9810080at2"/>
<dbReference type="Gene3D" id="3.40.30.10">
    <property type="entry name" value="Glutaredoxin"/>
    <property type="match status" value="1"/>
</dbReference>
<dbReference type="InterPro" id="IPR036249">
    <property type="entry name" value="Thioredoxin-like_sf"/>
</dbReference>
<dbReference type="GO" id="GO:0016034">
    <property type="term" value="F:maleylacetoacetate isomerase activity"/>
    <property type="evidence" value="ECO:0007669"/>
    <property type="project" value="TreeGrafter"/>
</dbReference>
<dbReference type="PANTHER" id="PTHR42673">
    <property type="entry name" value="MALEYLACETOACETATE ISOMERASE"/>
    <property type="match status" value="1"/>
</dbReference>
<dbReference type="InterPro" id="IPR036282">
    <property type="entry name" value="Glutathione-S-Trfase_C_sf"/>
</dbReference>
<dbReference type="PANTHER" id="PTHR42673:SF4">
    <property type="entry name" value="MALEYLACETOACETATE ISOMERASE"/>
    <property type="match status" value="1"/>
</dbReference>
<dbReference type="PROSITE" id="PS50404">
    <property type="entry name" value="GST_NTER"/>
    <property type="match status" value="1"/>
</dbReference>
<evidence type="ECO:0000313" key="4">
    <source>
        <dbReference type="Proteomes" id="UP000198796"/>
    </source>
</evidence>
<keyword evidence="3" id="KW-0808">Transferase</keyword>
<organism evidence="3 4">
    <name type="scientific">Poseidonocella pacifica</name>
    <dbReference type="NCBI Taxonomy" id="871651"/>
    <lineage>
        <taxon>Bacteria</taxon>
        <taxon>Pseudomonadati</taxon>
        <taxon>Pseudomonadota</taxon>
        <taxon>Alphaproteobacteria</taxon>
        <taxon>Rhodobacterales</taxon>
        <taxon>Roseobacteraceae</taxon>
        <taxon>Poseidonocella</taxon>
    </lineage>
</organism>
<dbReference type="GO" id="GO:0006749">
    <property type="term" value="P:glutathione metabolic process"/>
    <property type="evidence" value="ECO:0007669"/>
    <property type="project" value="TreeGrafter"/>
</dbReference>
<dbReference type="SUPFAM" id="SSF52833">
    <property type="entry name" value="Thioredoxin-like"/>
    <property type="match status" value="1"/>
</dbReference>
<dbReference type="Pfam" id="PF13409">
    <property type="entry name" value="GST_N_2"/>
    <property type="match status" value="1"/>
</dbReference>
<dbReference type="RefSeq" id="WP_092059774.1">
    <property type="nucleotide sequence ID" value="NZ_FOJU01000001.1"/>
</dbReference>
<dbReference type="SFLD" id="SFLDS00019">
    <property type="entry name" value="Glutathione_Transferase_(cytos"/>
    <property type="match status" value="1"/>
</dbReference>
<dbReference type="STRING" id="871651.SAMN05421688_0221"/>
<dbReference type="Proteomes" id="UP000198796">
    <property type="component" value="Unassembled WGS sequence"/>
</dbReference>
<dbReference type="EMBL" id="FOJU01000001">
    <property type="protein sequence ID" value="SFA70444.1"/>
    <property type="molecule type" value="Genomic_DNA"/>
</dbReference>
<evidence type="ECO:0000259" key="1">
    <source>
        <dbReference type="PROSITE" id="PS50404"/>
    </source>
</evidence>
<dbReference type="GO" id="GO:0004364">
    <property type="term" value="F:glutathione transferase activity"/>
    <property type="evidence" value="ECO:0007669"/>
    <property type="project" value="TreeGrafter"/>
</dbReference>
<dbReference type="SFLD" id="SFLDG00358">
    <property type="entry name" value="Main_(cytGST)"/>
    <property type="match status" value="1"/>
</dbReference>
<dbReference type="Pfam" id="PF13410">
    <property type="entry name" value="GST_C_2"/>
    <property type="match status" value="1"/>
</dbReference>
<protein>
    <submittedName>
        <fullName evidence="3">Glutathione S-transferase</fullName>
    </submittedName>
</protein>
<dbReference type="PROSITE" id="PS50405">
    <property type="entry name" value="GST_CTER"/>
    <property type="match status" value="1"/>
</dbReference>
<dbReference type="InterPro" id="IPR010987">
    <property type="entry name" value="Glutathione-S-Trfase_C-like"/>
</dbReference>
<proteinExistence type="predicted"/>
<keyword evidence="4" id="KW-1185">Reference proteome</keyword>
<accession>A0A1I0V293</accession>
<sequence length="260" mass="29065">MGFTLYNAPQSTCSQRVRFTLHAKNAEFEEHKLDLFSGDQLKPEYLAINPNGVVPALVHDGVSVIDSAVIMEYLEDIRPDVAPLRPTDPAEIAKMRSMMRFIDEVPTPAIRVPSYNLAFLPHFQSMTEEAFQALADSKPLRREFLLKMGRTGFAQSEMDEANGRLRRGIDRMAQWIAASGGPWLMGPEMTLADIAIMPVVVRMADINLDEMWSDKPSISAWLEAIRASAPFGKTYYHGSLLTEKYPHLAQGKSAAHELSN</sequence>
<gene>
    <name evidence="3" type="ORF">SAMN05421688_0221</name>
</gene>
<reference evidence="3 4" key="1">
    <citation type="submission" date="2016-10" db="EMBL/GenBank/DDBJ databases">
        <authorList>
            <person name="de Groot N.N."/>
        </authorList>
    </citation>
    <scope>NUCLEOTIDE SEQUENCE [LARGE SCALE GENOMIC DNA]</scope>
    <source>
        <strain evidence="3 4">DSM 29316</strain>
    </source>
</reference>